<keyword evidence="2" id="KW-1133">Transmembrane helix</keyword>
<dbReference type="PANTHER" id="PTHR30163">
    <property type="entry name" value="MEMBRANE-BOUND LYTIC MUREIN TRANSGLYCOSYLASE B"/>
    <property type="match status" value="1"/>
</dbReference>
<gene>
    <name evidence="3" type="ORF">LX83_005646</name>
</gene>
<comment type="caution">
    <text evidence="3">The sequence shown here is derived from an EMBL/GenBank/DDBJ whole genome shotgun (WGS) entry which is preliminary data.</text>
</comment>
<dbReference type="Proteomes" id="UP001206128">
    <property type="component" value="Unassembled WGS sequence"/>
</dbReference>
<dbReference type="AlphaFoldDB" id="A0AAE3GJN2"/>
<feature type="transmembrane region" description="Helical" evidence="2">
    <location>
        <begin position="21"/>
        <end position="43"/>
    </location>
</feature>
<evidence type="ECO:0000256" key="1">
    <source>
        <dbReference type="SAM" id="MobiDB-lite"/>
    </source>
</evidence>
<keyword evidence="4" id="KW-1185">Reference proteome</keyword>
<keyword evidence="2" id="KW-0472">Membrane</keyword>
<accession>A0AAE3GJN2</accession>
<feature type="region of interest" description="Disordered" evidence="1">
    <location>
        <begin position="70"/>
        <end position="92"/>
    </location>
</feature>
<dbReference type="Gene3D" id="1.10.530.10">
    <property type="match status" value="1"/>
</dbReference>
<dbReference type="PANTHER" id="PTHR30163:SF8">
    <property type="entry name" value="LYTIC MUREIN TRANSGLYCOSYLASE"/>
    <property type="match status" value="1"/>
</dbReference>
<evidence type="ECO:0000313" key="3">
    <source>
        <dbReference type="EMBL" id="MCP2168768.1"/>
    </source>
</evidence>
<reference evidence="3" key="1">
    <citation type="submission" date="2022-06" db="EMBL/GenBank/DDBJ databases">
        <title>Genomic Encyclopedia of Archaeal and Bacterial Type Strains, Phase II (KMG-II): from individual species to whole genera.</title>
        <authorList>
            <person name="Goeker M."/>
        </authorList>
    </citation>
    <scope>NUCLEOTIDE SEQUENCE</scope>
    <source>
        <strain evidence="3">DSM 43935</strain>
    </source>
</reference>
<organism evidence="3 4">
    <name type="scientific">Goodfellowiella coeruleoviolacea</name>
    <dbReference type="NCBI Taxonomy" id="334858"/>
    <lineage>
        <taxon>Bacteria</taxon>
        <taxon>Bacillati</taxon>
        <taxon>Actinomycetota</taxon>
        <taxon>Actinomycetes</taxon>
        <taxon>Pseudonocardiales</taxon>
        <taxon>Pseudonocardiaceae</taxon>
        <taxon>Goodfellowiella</taxon>
    </lineage>
</organism>
<dbReference type="GO" id="GO:0009253">
    <property type="term" value="P:peptidoglycan catabolic process"/>
    <property type="evidence" value="ECO:0007669"/>
    <property type="project" value="TreeGrafter"/>
</dbReference>
<evidence type="ECO:0000256" key="2">
    <source>
        <dbReference type="SAM" id="Phobius"/>
    </source>
</evidence>
<keyword evidence="2" id="KW-0812">Transmembrane</keyword>
<sequence length="300" mass="30920">MPAADPAPDRPPRRPRRAVRLVGRLALVAVLLVVAAGAAWGLLLASRPGADRAGSGKPRFVVPEQQVEPRSVVPGGAGGVPDPLASTSAQPRASGVQPQASAVQPLSTADPFTTWVNRVADATDIPVRAVRAYATAELLMRARDPACRIGWSTLAGIGRVESIHGQYGGASLGADGRESTPIVGVPLDGSPGVKAIPDTDGGALDGDTTWDRAVGPMQFLPSTWQRWGARASGDGAPPDPQNIDDAALTAARYLCAAGGGDMTTPQGWWDAVLAYNRSVEYGQKVFSGADAYAKASTGSN</sequence>
<name>A0AAE3GJN2_9PSEU</name>
<dbReference type="SUPFAM" id="SSF53955">
    <property type="entry name" value="Lysozyme-like"/>
    <property type="match status" value="1"/>
</dbReference>
<evidence type="ECO:0000313" key="4">
    <source>
        <dbReference type="Proteomes" id="UP001206128"/>
    </source>
</evidence>
<dbReference type="GO" id="GO:0008933">
    <property type="term" value="F:peptidoglycan lytic transglycosylase activity"/>
    <property type="evidence" value="ECO:0007669"/>
    <property type="project" value="TreeGrafter"/>
</dbReference>
<dbReference type="InterPro" id="IPR043426">
    <property type="entry name" value="MltB-like"/>
</dbReference>
<protein>
    <submittedName>
        <fullName evidence="3">Membrane-bound lytic murein transglycosylase B</fullName>
    </submittedName>
</protein>
<dbReference type="EMBL" id="JAMTCK010000015">
    <property type="protein sequence ID" value="MCP2168768.1"/>
    <property type="molecule type" value="Genomic_DNA"/>
</dbReference>
<proteinExistence type="predicted"/>
<dbReference type="InterPro" id="IPR023346">
    <property type="entry name" value="Lysozyme-like_dom_sf"/>
</dbReference>